<evidence type="ECO:0000256" key="1">
    <source>
        <dbReference type="ARBA" id="ARBA00004496"/>
    </source>
</evidence>
<reference evidence="8 9" key="1">
    <citation type="journal article" date="2023" name="BMC Biol.">
        <title>The compact genome of the sponge Oopsacas minuta (Hexactinellida) is lacking key metazoan core genes.</title>
        <authorList>
            <person name="Santini S."/>
            <person name="Schenkelaars Q."/>
            <person name="Jourda C."/>
            <person name="Duchesne M."/>
            <person name="Belahbib H."/>
            <person name="Rocher C."/>
            <person name="Selva M."/>
            <person name="Riesgo A."/>
            <person name="Vervoort M."/>
            <person name="Leys S.P."/>
            <person name="Kodjabachian L."/>
            <person name="Le Bivic A."/>
            <person name="Borchiellini C."/>
            <person name="Claverie J.M."/>
            <person name="Renard E."/>
        </authorList>
    </citation>
    <scope>NUCLEOTIDE SEQUENCE [LARGE SCALE GENOMIC DNA]</scope>
    <source>
        <strain evidence="8">SPO-2</strain>
    </source>
</reference>
<evidence type="ECO:0000256" key="5">
    <source>
        <dbReference type="ARBA" id="ARBA00023274"/>
    </source>
</evidence>
<dbReference type="FunFam" id="1.10.10.10:FF:000025">
    <property type="entry name" value="40S ribosomal protein S10"/>
    <property type="match status" value="1"/>
</dbReference>
<evidence type="ECO:0000313" key="8">
    <source>
        <dbReference type="EMBL" id="KAI6649548.1"/>
    </source>
</evidence>
<keyword evidence="9" id="KW-1185">Reference proteome</keyword>
<name>A0AAV7JL70_9METZ</name>
<comment type="subcellular location">
    <subcellularLocation>
        <location evidence="1">Cytoplasm</location>
    </subcellularLocation>
</comment>
<evidence type="ECO:0000259" key="7">
    <source>
        <dbReference type="Pfam" id="PF03501"/>
    </source>
</evidence>
<keyword evidence="4 8" id="KW-0689">Ribosomal protein</keyword>
<feature type="region of interest" description="Disordered" evidence="6">
    <location>
        <begin position="98"/>
        <end position="168"/>
    </location>
</feature>
<dbReference type="GO" id="GO:0003723">
    <property type="term" value="F:RNA binding"/>
    <property type="evidence" value="ECO:0007669"/>
    <property type="project" value="TreeGrafter"/>
</dbReference>
<dbReference type="Gene3D" id="1.10.10.10">
    <property type="entry name" value="Winged helix-like DNA-binding domain superfamily/Winged helix DNA-binding domain"/>
    <property type="match status" value="1"/>
</dbReference>
<feature type="domain" description="Plectin/eS10 N-terminal" evidence="7">
    <location>
        <begin position="3"/>
        <end position="93"/>
    </location>
</feature>
<dbReference type="Pfam" id="PF03501">
    <property type="entry name" value="S10_plectin"/>
    <property type="match status" value="1"/>
</dbReference>
<evidence type="ECO:0000313" key="9">
    <source>
        <dbReference type="Proteomes" id="UP001165289"/>
    </source>
</evidence>
<sequence length="168" mass="18799">MLMPKKDRKKIYEYLFTEGVLVAKKDCTMSENPHIKVPNLYVLKALQSLKSRGYVTEKFAWQHFYWRLTNDGIQYLRDYLHLPSDVVPATLKRPAFTRTALPRGKPGFGPSGSGPRDEDRDAYRKTQDSTDGAWGDVPKPGGVGGDGFQPEFHGMGRGAGPYGGSFNK</sequence>
<evidence type="ECO:0000256" key="3">
    <source>
        <dbReference type="ARBA" id="ARBA00022490"/>
    </source>
</evidence>
<protein>
    <submittedName>
        <fullName evidence="8">40S ribosomal protein S10-like</fullName>
    </submittedName>
</protein>
<feature type="compositionally biased region" description="Basic and acidic residues" evidence="6">
    <location>
        <begin position="115"/>
        <end position="128"/>
    </location>
</feature>
<gene>
    <name evidence="8" type="ORF">LOD99_6714</name>
</gene>
<keyword evidence="3" id="KW-0963">Cytoplasm</keyword>
<dbReference type="GO" id="GO:0002181">
    <property type="term" value="P:cytoplasmic translation"/>
    <property type="evidence" value="ECO:0007669"/>
    <property type="project" value="UniProtKB-ARBA"/>
</dbReference>
<dbReference type="InterPro" id="IPR036388">
    <property type="entry name" value="WH-like_DNA-bd_sf"/>
</dbReference>
<accession>A0AAV7JL70</accession>
<dbReference type="GO" id="GO:0003735">
    <property type="term" value="F:structural constituent of ribosome"/>
    <property type="evidence" value="ECO:0007669"/>
    <property type="project" value="TreeGrafter"/>
</dbReference>
<dbReference type="Proteomes" id="UP001165289">
    <property type="component" value="Unassembled WGS sequence"/>
</dbReference>
<dbReference type="InterPro" id="IPR037447">
    <property type="entry name" value="Ribosomal_eS10"/>
</dbReference>
<evidence type="ECO:0000256" key="2">
    <source>
        <dbReference type="ARBA" id="ARBA00007278"/>
    </source>
</evidence>
<dbReference type="InterPro" id="IPR005326">
    <property type="entry name" value="Plectin_eS10_N"/>
</dbReference>
<dbReference type="PANTHER" id="PTHR12146:SF0">
    <property type="entry name" value="RIBOSOMAL PROTEIN S10"/>
    <property type="match status" value="1"/>
</dbReference>
<dbReference type="EMBL" id="JAKMXF010000320">
    <property type="protein sequence ID" value="KAI6649548.1"/>
    <property type="molecule type" value="Genomic_DNA"/>
</dbReference>
<proteinExistence type="inferred from homology"/>
<organism evidence="8 9">
    <name type="scientific">Oopsacas minuta</name>
    <dbReference type="NCBI Taxonomy" id="111878"/>
    <lineage>
        <taxon>Eukaryota</taxon>
        <taxon>Metazoa</taxon>
        <taxon>Porifera</taxon>
        <taxon>Hexactinellida</taxon>
        <taxon>Hexasterophora</taxon>
        <taxon>Lyssacinosida</taxon>
        <taxon>Leucopsacidae</taxon>
        <taxon>Oopsacas</taxon>
    </lineage>
</organism>
<comment type="caution">
    <text evidence="8">The sequence shown here is derived from an EMBL/GenBank/DDBJ whole genome shotgun (WGS) entry which is preliminary data.</text>
</comment>
<dbReference type="GO" id="GO:0022627">
    <property type="term" value="C:cytosolic small ribosomal subunit"/>
    <property type="evidence" value="ECO:0007669"/>
    <property type="project" value="TreeGrafter"/>
</dbReference>
<evidence type="ECO:0000256" key="6">
    <source>
        <dbReference type="SAM" id="MobiDB-lite"/>
    </source>
</evidence>
<dbReference type="PANTHER" id="PTHR12146">
    <property type="entry name" value="40S RIBOSOMAL PROTEIN S10"/>
    <property type="match status" value="1"/>
</dbReference>
<evidence type="ECO:0000256" key="4">
    <source>
        <dbReference type="ARBA" id="ARBA00022980"/>
    </source>
</evidence>
<dbReference type="AlphaFoldDB" id="A0AAV7JL70"/>
<comment type="similarity">
    <text evidence="2">Belongs to the eukaryotic ribosomal protein eS10 family.</text>
</comment>
<keyword evidence="5" id="KW-0687">Ribonucleoprotein</keyword>
<feature type="compositionally biased region" description="Gly residues" evidence="6">
    <location>
        <begin position="155"/>
        <end position="168"/>
    </location>
</feature>